<evidence type="ECO:0000256" key="4">
    <source>
        <dbReference type="ARBA" id="ARBA00022737"/>
    </source>
</evidence>
<dbReference type="OMA" id="QQYQERW"/>
<dbReference type="AlphaFoldDB" id="M1UUC0"/>
<dbReference type="Gene3D" id="1.25.10.10">
    <property type="entry name" value="Leucine-rich Repeat Variant"/>
    <property type="match status" value="1"/>
</dbReference>
<dbReference type="eggNOG" id="KOG1241">
    <property type="taxonomic scope" value="Eukaryota"/>
</dbReference>
<evidence type="ECO:0000259" key="6">
    <source>
        <dbReference type="PROSITE" id="PS50166"/>
    </source>
</evidence>
<keyword evidence="3" id="KW-0963">Cytoplasm</keyword>
<sequence length="892" mass="97277">MSQLAPLLLQAQSPDHQAREAAEAELFRLENDEYVRFVLDLVGLLADGTAPIQARQLAGILLKNSLSGRFGSAKEGATERWLAQIGAAERKQVHCVLIQALGTVQGGASVRRQAAQALAQVAVVELPHGQWPQLIEQLVQPLTQAGSSDALKHGCVEALGYICEEPSVAGVIAHQSNLILTALVQGMRGDHETTPTEPPVPKENTLVRRAATTALFNALAFVAQNMENEVERDMIMRTVMMAAAEPADAELRRSAYECLVGIASQYYEKLACPSPSNPPLTFIEMAFQLTCHAIQYDQEDVAVQAIEFWSSVADVEIKRLEEHQLLQNGTLETAYLGIVEQAAPALIPLLTQCLIRRDEDEDVEGENWNRVLAASACVSLFAQVAPKATLEAAVPFIREHLDVQRDWRSHEAALVAVGSIAVTFTSANDEQTTLEVFALPLRMLETAQNEAVRDTAAWSLGRLIAHLVTHLNANVIEAALTALMRALADTPRVARSACYALTSLIETQHESAEALASISAATLTLANALWQTAQRDDADEWNLLASSYETLIALVQQSSPENARSLAREYLPLTMHSLERALQESDAMLAASANQPAFQIEIQGLLCGLIQVFVQHLDPPLLEGTTSRLVEMILQVLNRNRSVAVHEDALMALGSIASAVEHAFASYAARAMPFVLASVRNWEAYHVCAVAIGTISDICRALEKRFEPFAAETVQVLLAALENTLLNRTVKPPILCCIGDIALALEGAFEPYLDPCIAALQHAAWSTLQTPVLDDETNDWILEMRQCILDAYTGIINGLNAAQKAGLLIDRQQVEWVIRFCEQVSQEVVDDEDMLRAVVGVMGDIGQTFGPAAVSALRELGWLRPIVEKLCISGRRKSTRETATWAFGVLFS</sequence>
<comment type="subcellular location">
    <subcellularLocation>
        <location evidence="1">Cytoplasm</location>
    </subcellularLocation>
</comment>
<evidence type="ECO:0000256" key="3">
    <source>
        <dbReference type="ARBA" id="ARBA00022490"/>
    </source>
</evidence>
<evidence type="ECO:0000313" key="7">
    <source>
        <dbReference type="EMBL" id="BAM81441.1"/>
    </source>
</evidence>
<evidence type="ECO:0000256" key="5">
    <source>
        <dbReference type="ARBA" id="ARBA00022927"/>
    </source>
</evidence>
<proteinExistence type="predicted"/>
<gene>
    <name evidence="7" type="ORF">CYME_CMO056C</name>
</gene>
<dbReference type="HOGENOM" id="CLU_008296_1_0_1"/>
<dbReference type="RefSeq" id="XP_005537477.1">
    <property type="nucleotide sequence ID" value="XM_005537420.1"/>
</dbReference>
<dbReference type="PROSITE" id="PS50166">
    <property type="entry name" value="IMPORTIN_B_NT"/>
    <property type="match status" value="1"/>
</dbReference>
<dbReference type="SUPFAM" id="SSF48371">
    <property type="entry name" value="ARM repeat"/>
    <property type="match status" value="1"/>
</dbReference>
<dbReference type="Proteomes" id="UP000007014">
    <property type="component" value="Chromosome 15"/>
</dbReference>
<keyword evidence="5" id="KW-0653">Protein transport</keyword>
<dbReference type="GeneID" id="16995539"/>
<dbReference type="GO" id="GO:0006606">
    <property type="term" value="P:protein import into nucleus"/>
    <property type="evidence" value="ECO:0007669"/>
    <property type="project" value="InterPro"/>
</dbReference>
<feature type="domain" description="Importin N-terminal" evidence="6">
    <location>
        <begin position="22"/>
        <end position="103"/>
    </location>
</feature>
<dbReference type="PANTHER" id="PTHR10527">
    <property type="entry name" value="IMPORTIN BETA"/>
    <property type="match status" value="1"/>
</dbReference>
<dbReference type="EMBL" id="AP006497">
    <property type="protein sequence ID" value="BAM81441.1"/>
    <property type="molecule type" value="Genomic_DNA"/>
</dbReference>
<accession>M1UUC0</accession>
<evidence type="ECO:0000313" key="8">
    <source>
        <dbReference type="Proteomes" id="UP000007014"/>
    </source>
</evidence>
<evidence type="ECO:0000256" key="2">
    <source>
        <dbReference type="ARBA" id="ARBA00022448"/>
    </source>
</evidence>
<dbReference type="Gramene" id="CMO056CT">
    <property type="protein sequence ID" value="CMO056CT"/>
    <property type="gene ID" value="CMO056C"/>
</dbReference>
<keyword evidence="8" id="KW-1185">Reference proteome</keyword>
<dbReference type="InterPro" id="IPR001494">
    <property type="entry name" value="Importin-beta_N"/>
</dbReference>
<keyword evidence="4" id="KW-0677">Repeat</keyword>
<dbReference type="GO" id="GO:0031267">
    <property type="term" value="F:small GTPase binding"/>
    <property type="evidence" value="ECO:0007669"/>
    <property type="project" value="InterPro"/>
</dbReference>
<dbReference type="STRING" id="280699.M1UUC0"/>
<dbReference type="InterPro" id="IPR011989">
    <property type="entry name" value="ARM-like"/>
</dbReference>
<reference evidence="7 8" key="2">
    <citation type="journal article" date="2007" name="BMC Biol.">
        <title>A 100%-complete sequence reveals unusually simple genomic features in the hot-spring red alga Cyanidioschyzon merolae.</title>
        <authorList>
            <person name="Nozaki H."/>
            <person name="Takano H."/>
            <person name="Misumi O."/>
            <person name="Terasawa K."/>
            <person name="Matsuzaki M."/>
            <person name="Maruyama S."/>
            <person name="Nishida K."/>
            <person name="Yagisawa F."/>
            <person name="Yoshida Y."/>
            <person name="Fujiwara T."/>
            <person name="Takio S."/>
            <person name="Tamura K."/>
            <person name="Chung S.J."/>
            <person name="Nakamura S."/>
            <person name="Kuroiwa H."/>
            <person name="Tanaka K."/>
            <person name="Sato N."/>
            <person name="Kuroiwa T."/>
        </authorList>
    </citation>
    <scope>NUCLEOTIDE SEQUENCE [LARGE SCALE GENOMIC DNA]</scope>
    <source>
        <strain evidence="7 8">10D</strain>
    </source>
</reference>
<dbReference type="Pfam" id="PF25574">
    <property type="entry name" value="TPR_IMB1"/>
    <property type="match status" value="1"/>
</dbReference>
<keyword evidence="2" id="KW-0813">Transport</keyword>
<dbReference type="KEGG" id="cme:CYME_CMO056C"/>
<evidence type="ECO:0000256" key="1">
    <source>
        <dbReference type="ARBA" id="ARBA00004496"/>
    </source>
</evidence>
<dbReference type="GO" id="GO:0005737">
    <property type="term" value="C:cytoplasm"/>
    <property type="evidence" value="ECO:0007669"/>
    <property type="project" value="UniProtKB-SubCell"/>
</dbReference>
<protein>
    <submittedName>
        <fullName evidence="7">Probable importin beta protein</fullName>
    </submittedName>
</protein>
<dbReference type="OrthoDB" id="10263328at2759"/>
<dbReference type="Pfam" id="PF03810">
    <property type="entry name" value="IBN_N"/>
    <property type="match status" value="1"/>
</dbReference>
<dbReference type="InterPro" id="IPR016024">
    <property type="entry name" value="ARM-type_fold"/>
</dbReference>
<name>M1UUC0_CYAM1</name>
<dbReference type="InterPro" id="IPR040122">
    <property type="entry name" value="Importin_beta"/>
</dbReference>
<organism evidence="7 8">
    <name type="scientific">Cyanidioschyzon merolae (strain NIES-3377 / 10D)</name>
    <name type="common">Unicellular red alga</name>
    <dbReference type="NCBI Taxonomy" id="280699"/>
    <lineage>
        <taxon>Eukaryota</taxon>
        <taxon>Rhodophyta</taxon>
        <taxon>Bangiophyceae</taxon>
        <taxon>Cyanidiales</taxon>
        <taxon>Cyanidiaceae</taxon>
        <taxon>Cyanidioschyzon</taxon>
    </lineage>
</organism>
<dbReference type="InterPro" id="IPR058584">
    <property type="entry name" value="IMB1_TNPO1-like_TPR"/>
</dbReference>
<reference evidence="7 8" key="1">
    <citation type="journal article" date="2004" name="Nature">
        <title>Genome sequence of the ultrasmall unicellular red alga Cyanidioschyzon merolae 10D.</title>
        <authorList>
            <person name="Matsuzaki M."/>
            <person name="Misumi O."/>
            <person name="Shin-i T."/>
            <person name="Maruyama S."/>
            <person name="Takahara M."/>
            <person name="Miyagishima S."/>
            <person name="Mori T."/>
            <person name="Nishida K."/>
            <person name="Yagisawa F."/>
            <person name="Nishida K."/>
            <person name="Yoshida Y."/>
            <person name="Nishimura Y."/>
            <person name="Nakao S."/>
            <person name="Kobayashi T."/>
            <person name="Momoyama Y."/>
            <person name="Higashiyama T."/>
            <person name="Minoda A."/>
            <person name="Sano M."/>
            <person name="Nomoto H."/>
            <person name="Oishi K."/>
            <person name="Hayashi H."/>
            <person name="Ohta F."/>
            <person name="Nishizaka S."/>
            <person name="Haga S."/>
            <person name="Miura S."/>
            <person name="Morishita T."/>
            <person name="Kabeya Y."/>
            <person name="Terasawa K."/>
            <person name="Suzuki Y."/>
            <person name="Ishii Y."/>
            <person name="Asakawa S."/>
            <person name="Takano H."/>
            <person name="Ohta N."/>
            <person name="Kuroiwa H."/>
            <person name="Tanaka K."/>
            <person name="Shimizu N."/>
            <person name="Sugano S."/>
            <person name="Sato N."/>
            <person name="Nozaki H."/>
            <person name="Ogasawara N."/>
            <person name="Kohara Y."/>
            <person name="Kuroiwa T."/>
        </authorList>
    </citation>
    <scope>NUCLEOTIDE SEQUENCE [LARGE SCALE GENOMIC DNA]</scope>
    <source>
        <strain evidence="7 8">10D</strain>
    </source>
</reference>